<evidence type="ECO:0000313" key="13">
    <source>
        <dbReference type="EMBL" id="KAG9469594.1"/>
    </source>
</evidence>
<dbReference type="PROSITE" id="PS50853">
    <property type="entry name" value="FN3"/>
    <property type="match status" value="2"/>
</dbReference>
<keyword evidence="5" id="KW-0677">Repeat</keyword>
<evidence type="ECO:0000256" key="6">
    <source>
        <dbReference type="ARBA" id="ARBA00022989"/>
    </source>
</evidence>
<feature type="domain" description="Fibronectin type-III" evidence="12">
    <location>
        <begin position="325"/>
        <end position="420"/>
    </location>
</feature>
<dbReference type="InterPro" id="IPR036116">
    <property type="entry name" value="FN3_sf"/>
</dbReference>
<keyword evidence="10" id="KW-0325">Glycoprotein</keyword>
<dbReference type="OrthoDB" id="9897281at2759"/>
<proteinExistence type="inferred from homology"/>
<evidence type="ECO:0000256" key="11">
    <source>
        <dbReference type="SAM" id="Phobius"/>
    </source>
</evidence>
<dbReference type="InterPro" id="IPR003529">
    <property type="entry name" value="Hematopoietin_rcpt_Gp130_CS"/>
</dbReference>
<dbReference type="SUPFAM" id="SSF49265">
    <property type="entry name" value="Fibronectin type III"/>
    <property type="match status" value="1"/>
</dbReference>
<dbReference type="GO" id="GO:0004896">
    <property type="term" value="F:cytokine receptor activity"/>
    <property type="evidence" value="ECO:0007669"/>
    <property type="project" value="InterPro"/>
</dbReference>
<keyword evidence="7 11" id="KW-0472">Membrane</keyword>
<dbReference type="InterPro" id="IPR003961">
    <property type="entry name" value="FN3_dom"/>
</dbReference>
<evidence type="ECO:0000259" key="12">
    <source>
        <dbReference type="PROSITE" id="PS50853"/>
    </source>
</evidence>
<keyword evidence="4" id="KW-0732">Signal</keyword>
<keyword evidence="3 11" id="KW-0812">Transmembrane</keyword>
<dbReference type="PANTHER" id="PTHR48423">
    <property type="entry name" value="INTERLEUKIN-27 RECEPTOR SUBUNIT ALPHA"/>
    <property type="match status" value="1"/>
</dbReference>
<evidence type="ECO:0000313" key="14">
    <source>
        <dbReference type="Proteomes" id="UP000770717"/>
    </source>
</evidence>
<sequence length="450" mass="50257">MTQNEVQQIQILAENQLNQSESEVVKFQLADIVVPPTPVITKINISGTNLMIYINWRNQTSESQRYCEVAYKTPKELHWELAGKEMNINNTVSLKNISNADSLRVRCREEIGKGYWSAWSNLHQMPPSAPEVWRLLGRQLPGGVQEVIILIASDPDDSPRINVSGYEVYYYNEGVRTGVKQCPSSGLQCVALVPKEVQTVSVAAYNPYGFSPASHLPIQEGDASGPQNVAVQSVPPTSMSVQWQPPVSSAEPIGYVLQWTSNSCDGKPRDVSWQKTEKEQTNFTIKDNIPPGHRITISLYAVYRTGVSGPSTVYGYSQELKPKTGPSSIKILATSLNERRIEWTEIPLCDRGGFITRYTVYITRQYQTESKFKYEVAGSTTHLLFDKFNPDEQYSVCISASTRAGEGPDDHCTNFHQDNDLNGYIGLLVGMAFGVLVFSAIIMTLSRIRR</sequence>
<protein>
    <recommendedName>
        <fullName evidence="12">Fibronectin type-III domain-containing protein</fullName>
    </recommendedName>
</protein>
<dbReference type="InterPro" id="IPR052672">
    <property type="entry name" value="Type1_Cytokine_Rcpt_Type2"/>
</dbReference>
<gene>
    <name evidence="13" type="ORF">GDO78_020134</name>
</gene>
<organism evidence="13 14">
    <name type="scientific">Eleutherodactylus coqui</name>
    <name type="common">Puerto Rican coqui</name>
    <dbReference type="NCBI Taxonomy" id="57060"/>
    <lineage>
        <taxon>Eukaryota</taxon>
        <taxon>Metazoa</taxon>
        <taxon>Chordata</taxon>
        <taxon>Craniata</taxon>
        <taxon>Vertebrata</taxon>
        <taxon>Euteleostomi</taxon>
        <taxon>Amphibia</taxon>
        <taxon>Batrachia</taxon>
        <taxon>Anura</taxon>
        <taxon>Neobatrachia</taxon>
        <taxon>Hyloidea</taxon>
        <taxon>Eleutherodactylidae</taxon>
        <taxon>Eleutherodactylinae</taxon>
        <taxon>Eleutherodactylus</taxon>
        <taxon>Eleutherodactylus</taxon>
    </lineage>
</organism>
<dbReference type="Pfam" id="PF00041">
    <property type="entry name" value="fn3"/>
    <property type="match status" value="2"/>
</dbReference>
<comment type="subcellular location">
    <subcellularLocation>
        <location evidence="1">Membrane</location>
        <topology evidence="1">Single-pass type I membrane protein</topology>
    </subcellularLocation>
</comment>
<dbReference type="PROSITE" id="PS01353">
    <property type="entry name" value="HEMATOPO_REC_L_F2"/>
    <property type="match status" value="1"/>
</dbReference>
<evidence type="ECO:0000256" key="1">
    <source>
        <dbReference type="ARBA" id="ARBA00004479"/>
    </source>
</evidence>
<keyword evidence="14" id="KW-1185">Reference proteome</keyword>
<evidence type="ECO:0000256" key="8">
    <source>
        <dbReference type="ARBA" id="ARBA00023157"/>
    </source>
</evidence>
<evidence type="ECO:0000256" key="9">
    <source>
        <dbReference type="ARBA" id="ARBA00023170"/>
    </source>
</evidence>
<keyword evidence="8" id="KW-1015">Disulfide bond</keyword>
<dbReference type="GO" id="GO:0005886">
    <property type="term" value="C:plasma membrane"/>
    <property type="evidence" value="ECO:0007669"/>
    <property type="project" value="UniProtKB-ARBA"/>
</dbReference>
<dbReference type="PANTHER" id="PTHR48423:SF2">
    <property type="entry name" value="INTERLEUKIN-12 RECEPTOR SUBUNIT BETA-2"/>
    <property type="match status" value="1"/>
</dbReference>
<evidence type="ECO:0000256" key="5">
    <source>
        <dbReference type="ARBA" id="ARBA00022737"/>
    </source>
</evidence>
<dbReference type="EMBL" id="WNTK01000478">
    <property type="protein sequence ID" value="KAG9469594.1"/>
    <property type="molecule type" value="Genomic_DNA"/>
</dbReference>
<feature type="transmembrane region" description="Helical" evidence="11">
    <location>
        <begin position="424"/>
        <end position="445"/>
    </location>
</feature>
<evidence type="ECO:0000256" key="3">
    <source>
        <dbReference type="ARBA" id="ARBA00022692"/>
    </source>
</evidence>
<name>A0A8J6JZE9_ELECQ</name>
<evidence type="ECO:0000256" key="2">
    <source>
        <dbReference type="ARBA" id="ARBA00008921"/>
    </source>
</evidence>
<evidence type="ECO:0000256" key="7">
    <source>
        <dbReference type="ARBA" id="ARBA00023136"/>
    </source>
</evidence>
<keyword evidence="9" id="KW-0675">Receptor</keyword>
<reference evidence="13" key="1">
    <citation type="thesis" date="2020" institute="ProQuest LLC" country="789 East Eisenhower Parkway, Ann Arbor, MI, USA">
        <title>Comparative Genomics and Chromosome Evolution.</title>
        <authorList>
            <person name="Mudd A.B."/>
        </authorList>
    </citation>
    <scope>NUCLEOTIDE SEQUENCE</scope>
    <source>
        <strain evidence="13">HN-11 Male</strain>
        <tissue evidence="13">Kidney and liver</tissue>
    </source>
</reference>
<evidence type="ECO:0000256" key="10">
    <source>
        <dbReference type="ARBA" id="ARBA00023180"/>
    </source>
</evidence>
<dbReference type="Gene3D" id="2.60.40.10">
    <property type="entry name" value="Immunoglobulins"/>
    <property type="match status" value="4"/>
</dbReference>
<dbReference type="Proteomes" id="UP000770717">
    <property type="component" value="Unassembled WGS sequence"/>
</dbReference>
<dbReference type="CDD" id="cd00063">
    <property type="entry name" value="FN3"/>
    <property type="match status" value="2"/>
</dbReference>
<dbReference type="SMART" id="SM00060">
    <property type="entry name" value="FN3"/>
    <property type="match status" value="3"/>
</dbReference>
<keyword evidence="6 11" id="KW-1133">Transmembrane helix</keyword>
<comment type="caution">
    <text evidence="13">The sequence shown here is derived from an EMBL/GenBank/DDBJ whole genome shotgun (WGS) entry which is preliminary data.</text>
</comment>
<comment type="similarity">
    <text evidence="2">Belongs to the type I cytokine receptor family. Type 2 subfamily.</text>
</comment>
<dbReference type="InterPro" id="IPR013783">
    <property type="entry name" value="Ig-like_fold"/>
</dbReference>
<evidence type="ECO:0000256" key="4">
    <source>
        <dbReference type="ARBA" id="ARBA00022729"/>
    </source>
</evidence>
<feature type="domain" description="Fibronectin type-III" evidence="12">
    <location>
        <begin position="225"/>
        <end position="323"/>
    </location>
</feature>
<dbReference type="AlphaFoldDB" id="A0A8J6JZE9"/>
<accession>A0A8J6JZE9</accession>
<feature type="non-terminal residue" evidence="13">
    <location>
        <position position="450"/>
    </location>
</feature>